<organism evidence="2 3">
    <name type="scientific">Roseateles flavus</name>
    <dbReference type="NCBI Taxonomy" id="3149041"/>
    <lineage>
        <taxon>Bacteria</taxon>
        <taxon>Pseudomonadati</taxon>
        <taxon>Pseudomonadota</taxon>
        <taxon>Betaproteobacteria</taxon>
        <taxon>Burkholderiales</taxon>
        <taxon>Sphaerotilaceae</taxon>
        <taxon>Roseateles</taxon>
    </lineage>
</organism>
<keyword evidence="1" id="KW-0175">Coiled coil</keyword>
<proteinExistence type="predicted"/>
<comment type="caution">
    <text evidence="2">The sequence shown here is derived from an EMBL/GenBank/DDBJ whole genome shotgun (WGS) entry which is preliminary data.</text>
</comment>
<evidence type="ECO:0000313" key="3">
    <source>
        <dbReference type="Proteomes" id="UP001462640"/>
    </source>
</evidence>
<dbReference type="EMBL" id="JBDPZC010000007">
    <property type="protein sequence ID" value="MEO3714091.1"/>
    <property type="molecule type" value="Genomic_DNA"/>
</dbReference>
<dbReference type="Proteomes" id="UP001462640">
    <property type="component" value="Unassembled WGS sequence"/>
</dbReference>
<sequence length="262" mass="29483">MSKPTLNQAFLDQLRLSAKDKARQDPSLSYMQWLDELCSELGFTYNSLRDRIKELEAQALAESLAAEDTMWVQRLALPRVWGSLPPATRQKFPLPLEGDRDVPWPNSLVTCSLFTVTEIGPRQAKSGPVFSLDDESMAYQGDELRVSCDQTLLMAFIMASRGMRCGALVSCSLESLEARMGCRLTELGMPIEVREIERTLWRLCHCRLEFAARRFDGPILAYVNATKAPAQFEYAFNPDFANFYFPILAILGSLFGEDDASS</sequence>
<accession>A0ABV0GGD8</accession>
<keyword evidence="3" id="KW-1185">Reference proteome</keyword>
<dbReference type="RefSeq" id="WP_347611107.1">
    <property type="nucleotide sequence ID" value="NZ_JBDPZC010000007.1"/>
</dbReference>
<protein>
    <submittedName>
        <fullName evidence="2">Uncharacterized protein</fullName>
    </submittedName>
</protein>
<feature type="coiled-coil region" evidence="1">
    <location>
        <begin position="38"/>
        <end position="65"/>
    </location>
</feature>
<evidence type="ECO:0000256" key="1">
    <source>
        <dbReference type="SAM" id="Coils"/>
    </source>
</evidence>
<reference evidence="2 3" key="1">
    <citation type="submission" date="2024-05" db="EMBL/GenBank/DDBJ databases">
        <title>Roseateles sp. 2.12 16S ribosomal RNA gene Genome sequencing and assembly.</title>
        <authorList>
            <person name="Woo H."/>
        </authorList>
    </citation>
    <scope>NUCLEOTIDE SEQUENCE [LARGE SCALE GENOMIC DNA]</scope>
    <source>
        <strain evidence="2 3">2.12</strain>
    </source>
</reference>
<gene>
    <name evidence="2" type="ORF">ABDJ40_15100</name>
</gene>
<name>A0ABV0GGD8_9BURK</name>
<evidence type="ECO:0000313" key="2">
    <source>
        <dbReference type="EMBL" id="MEO3714091.1"/>
    </source>
</evidence>